<feature type="non-terminal residue" evidence="1">
    <location>
        <position position="265"/>
    </location>
</feature>
<dbReference type="Proteomes" id="UP000324800">
    <property type="component" value="Unassembled WGS sequence"/>
</dbReference>
<name>A0A5J4TLI9_9EUKA</name>
<gene>
    <name evidence="1" type="ORF">EZS28_045763</name>
</gene>
<comment type="caution">
    <text evidence="1">The sequence shown here is derived from an EMBL/GenBank/DDBJ whole genome shotgun (WGS) entry which is preliminary data.</text>
</comment>
<reference evidence="1 2" key="1">
    <citation type="submission" date="2019-03" db="EMBL/GenBank/DDBJ databases">
        <title>Single cell metagenomics reveals metabolic interactions within the superorganism composed of flagellate Streblomastix strix and complex community of Bacteroidetes bacteria on its surface.</title>
        <authorList>
            <person name="Treitli S.C."/>
            <person name="Kolisko M."/>
            <person name="Husnik F."/>
            <person name="Keeling P."/>
            <person name="Hampl V."/>
        </authorList>
    </citation>
    <scope>NUCLEOTIDE SEQUENCE [LARGE SCALE GENOMIC DNA]</scope>
    <source>
        <strain evidence="1">ST1C</strain>
    </source>
</reference>
<sequence length="265" mass="29031">MSIVAKSSFIKSGADNTVVLFDAVDTKPISEFGGGSVDDSNYVKKTGQDLYLIHGVLRRDEDEVSMSEDEDDHLTRAEIYNGFVSRSNNLTIYGTKTFNSNANAAGFAKLSVDDTFVLLGVGGTKPLQEFAKTDNKCVRSERSIQQTVTRRLKYVNSFDATCDETQDPITNIYLTQSKVDSKLNNCFTKTQTYSKTETDNMLRFKADTALLDDYVTTNTTQYIDGEKPFNAKINATGFVKTGKDNTSILLASGGVALLSSFGGVQ</sequence>
<accession>A0A5J4TLI9</accession>
<proteinExistence type="predicted"/>
<organism evidence="1 2">
    <name type="scientific">Streblomastix strix</name>
    <dbReference type="NCBI Taxonomy" id="222440"/>
    <lineage>
        <taxon>Eukaryota</taxon>
        <taxon>Metamonada</taxon>
        <taxon>Preaxostyla</taxon>
        <taxon>Oxymonadida</taxon>
        <taxon>Streblomastigidae</taxon>
        <taxon>Streblomastix</taxon>
    </lineage>
</organism>
<dbReference type="AlphaFoldDB" id="A0A5J4TLI9"/>
<dbReference type="EMBL" id="SNRW01029470">
    <property type="protein sequence ID" value="KAA6358710.1"/>
    <property type="molecule type" value="Genomic_DNA"/>
</dbReference>
<evidence type="ECO:0000313" key="1">
    <source>
        <dbReference type="EMBL" id="KAA6358710.1"/>
    </source>
</evidence>
<protein>
    <submittedName>
        <fullName evidence="1">Uncharacterized protein</fullName>
    </submittedName>
</protein>
<evidence type="ECO:0000313" key="2">
    <source>
        <dbReference type="Proteomes" id="UP000324800"/>
    </source>
</evidence>